<gene>
    <name evidence="9" type="ORF">KAK11_19380</name>
</gene>
<evidence type="ECO:0000256" key="7">
    <source>
        <dbReference type="SAM" id="Phobius"/>
    </source>
</evidence>
<evidence type="ECO:0000256" key="5">
    <source>
        <dbReference type="ARBA" id="ARBA00022989"/>
    </source>
</evidence>
<comment type="caution">
    <text evidence="9">The sequence shown here is derived from an EMBL/GenBank/DDBJ whole genome shotgun (WGS) entry which is preliminary data.</text>
</comment>
<dbReference type="RefSeq" id="WP_210811049.1">
    <property type="nucleotide sequence ID" value="NZ_JAGQDG010000008.1"/>
</dbReference>
<keyword evidence="5 7" id="KW-1133">Transmembrane helix</keyword>
<evidence type="ECO:0000259" key="8">
    <source>
        <dbReference type="Pfam" id="PF00482"/>
    </source>
</evidence>
<dbReference type="InterPro" id="IPR018076">
    <property type="entry name" value="T2SS_GspF_dom"/>
</dbReference>
<name>A0ABS5E248_9BURK</name>
<evidence type="ECO:0000256" key="6">
    <source>
        <dbReference type="ARBA" id="ARBA00023136"/>
    </source>
</evidence>
<keyword evidence="6 7" id="KW-0472">Membrane</keyword>
<evidence type="ECO:0000256" key="4">
    <source>
        <dbReference type="ARBA" id="ARBA00022692"/>
    </source>
</evidence>
<feature type="domain" description="Type II secretion system protein GspF" evidence="8">
    <location>
        <begin position="245"/>
        <end position="366"/>
    </location>
</feature>
<comment type="similarity">
    <text evidence="2">Belongs to the GSP F family.</text>
</comment>
<proteinExistence type="inferred from homology"/>
<dbReference type="EMBL" id="JAGQDG010000008">
    <property type="protein sequence ID" value="MBQ0937497.1"/>
    <property type="molecule type" value="Genomic_DNA"/>
</dbReference>
<dbReference type="Gene3D" id="1.20.81.30">
    <property type="entry name" value="Type II secretion system (T2SS), domain F"/>
    <property type="match status" value="2"/>
</dbReference>
<dbReference type="PANTHER" id="PTHR30012:SF0">
    <property type="entry name" value="TYPE II SECRETION SYSTEM PROTEIN F-RELATED"/>
    <property type="match status" value="1"/>
</dbReference>
<dbReference type="PRINTS" id="PR00812">
    <property type="entry name" value="BCTERIALGSPF"/>
</dbReference>
<organism evidence="9 10">
    <name type="scientific">Ideonella paludis</name>
    <dbReference type="NCBI Taxonomy" id="1233411"/>
    <lineage>
        <taxon>Bacteria</taxon>
        <taxon>Pseudomonadati</taxon>
        <taxon>Pseudomonadota</taxon>
        <taxon>Betaproteobacteria</taxon>
        <taxon>Burkholderiales</taxon>
        <taxon>Sphaerotilaceae</taxon>
        <taxon>Ideonella</taxon>
    </lineage>
</organism>
<dbReference type="Pfam" id="PF00482">
    <property type="entry name" value="T2SSF"/>
    <property type="match status" value="2"/>
</dbReference>
<comment type="subcellular location">
    <subcellularLocation>
        <location evidence="1">Cell membrane</location>
        <topology evidence="1">Multi-pass membrane protein</topology>
    </subcellularLocation>
</comment>
<dbReference type="InterPro" id="IPR003004">
    <property type="entry name" value="GspF/PilC"/>
</dbReference>
<reference evidence="9 10" key="1">
    <citation type="submission" date="2021-04" db="EMBL/GenBank/DDBJ databases">
        <title>The genome sequence of type strain Ideonella paludis KCTC 32238.</title>
        <authorList>
            <person name="Liu Y."/>
        </authorList>
    </citation>
    <scope>NUCLEOTIDE SEQUENCE [LARGE SCALE GENOMIC DNA]</scope>
    <source>
        <strain evidence="9 10">KCTC 32238</strain>
    </source>
</reference>
<feature type="transmembrane region" description="Helical" evidence="7">
    <location>
        <begin position="140"/>
        <end position="163"/>
    </location>
</feature>
<feature type="transmembrane region" description="Helical" evidence="7">
    <location>
        <begin position="195"/>
        <end position="214"/>
    </location>
</feature>
<accession>A0ABS5E248</accession>
<evidence type="ECO:0000256" key="3">
    <source>
        <dbReference type="ARBA" id="ARBA00022475"/>
    </source>
</evidence>
<evidence type="ECO:0000313" key="9">
    <source>
        <dbReference type="EMBL" id="MBQ0937497.1"/>
    </source>
</evidence>
<evidence type="ECO:0000313" key="10">
    <source>
        <dbReference type="Proteomes" id="UP000672097"/>
    </source>
</evidence>
<keyword evidence="4 7" id="KW-0812">Transmembrane</keyword>
<evidence type="ECO:0000256" key="2">
    <source>
        <dbReference type="ARBA" id="ARBA00005745"/>
    </source>
</evidence>
<protein>
    <submittedName>
        <fullName evidence="9">Type II secretion system F family protein</fullName>
    </submittedName>
</protein>
<feature type="domain" description="Type II secretion system protein GspF" evidence="8">
    <location>
        <begin position="41"/>
        <end position="164"/>
    </location>
</feature>
<feature type="transmembrane region" description="Helical" evidence="7">
    <location>
        <begin position="347"/>
        <end position="368"/>
    </location>
</feature>
<evidence type="ECO:0000256" key="1">
    <source>
        <dbReference type="ARBA" id="ARBA00004651"/>
    </source>
</evidence>
<dbReference type="InterPro" id="IPR042094">
    <property type="entry name" value="T2SS_GspF_sf"/>
</dbReference>
<keyword evidence="10" id="KW-1185">Reference proteome</keyword>
<dbReference type="Proteomes" id="UP000672097">
    <property type="component" value="Unassembled WGS sequence"/>
</dbReference>
<dbReference type="PANTHER" id="PTHR30012">
    <property type="entry name" value="GENERAL SECRETION PATHWAY PROTEIN"/>
    <property type="match status" value="1"/>
</dbReference>
<keyword evidence="3" id="KW-1003">Cell membrane</keyword>
<sequence>MAIELHQASASSTRVESVAPPQAGLQGLRWRQLGLTERLLFTERLLLLQETGVSLHEGLRELSEQEHDPDMAAVLQRLLSDVLEGQPLSQAMAQHPGFFPATYVALVAAGERGGFLPQVLRQLLDLDEKSERLRSLLTSALSYPAFLTLFSTGTIIFVLVGVFPKFAALFEQIHDQLPWSTRFLMQLSELLRHHWPWLLVGAATLGLLAVLLWRQEDTRLRIDRFKLSFPGLRQIYVQVYLSQTLRVLGMSLSHGVPLVEALKACQDLVGNRVFRGFLLDLRQQVTEGSGLAQGFERSSFVPPMVQQMIHTGERTGSLATVMTRIAEHYERELAKRLALVSRLAEPVMLLVMGALIGLIVASLILPIFKLSRAIR</sequence>